<dbReference type="PANTHER" id="PTHR31544:SF4">
    <property type="entry name" value="GAMMA-GLUTAMYLCYCLOTRANSFERASE-RELATED"/>
    <property type="match status" value="1"/>
</dbReference>
<dbReference type="SUPFAM" id="SSF110857">
    <property type="entry name" value="Gamma-glutamyl cyclotransferase-like"/>
    <property type="match status" value="1"/>
</dbReference>
<dbReference type="OrthoDB" id="3262926at2759"/>
<proteinExistence type="inferred from homology"/>
<dbReference type="AlphaFoldDB" id="A0A438N3N8"/>
<name>A0A438N3N8_EXOME</name>
<dbReference type="InterPro" id="IPR036568">
    <property type="entry name" value="GGCT-like_sf"/>
</dbReference>
<dbReference type="PANTHER" id="PTHR31544">
    <property type="entry name" value="AIG2-LIKE PROTEIN D"/>
    <property type="match status" value="1"/>
</dbReference>
<organism evidence="5 6">
    <name type="scientific">Exophiala mesophila</name>
    <name type="common">Black yeast-like fungus</name>
    <dbReference type="NCBI Taxonomy" id="212818"/>
    <lineage>
        <taxon>Eukaryota</taxon>
        <taxon>Fungi</taxon>
        <taxon>Dikarya</taxon>
        <taxon>Ascomycota</taxon>
        <taxon>Pezizomycotina</taxon>
        <taxon>Eurotiomycetes</taxon>
        <taxon>Chaetothyriomycetidae</taxon>
        <taxon>Chaetothyriales</taxon>
        <taxon>Herpotrichiellaceae</taxon>
        <taxon>Exophiala</taxon>
    </lineage>
</organism>
<dbReference type="GO" id="GO:0016740">
    <property type="term" value="F:transferase activity"/>
    <property type="evidence" value="ECO:0007669"/>
    <property type="project" value="UniProtKB-KW"/>
</dbReference>
<dbReference type="InterPro" id="IPR013024">
    <property type="entry name" value="GGCT-like"/>
</dbReference>
<protein>
    <recommendedName>
        <fullName evidence="3">Putative gamma-glutamylcyclotransferase</fullName>
    </recommendedName>
</protein>
<comment type="similarity">
    <text evidence="1">Belongs to the gamma-glutamylcyclotransferase family.</text>
</comment>
<comment type="caution">
    <text evidence="5">The sequence shown here is derived from an EMBL/GenBank/DDBJ whole genome shotgun (WGS) entry which is preliminary data.</text>
</comment>
<evidence type="ECO:0000313" key="5">
    <source>
        <dbReference type="EMBL" id="RVX70353.1"/>
    </source>
</evidence>
<dbReference type="CDD" id="cd06661">
    <property type="entry name" value="GGCT_like"/>
    <property type="match status" value="1"/>
</dbReference>
<dbReference type="InterPro" id="IPR009288">
    <property type="entry name" value="AIG2-like_dom"/>
</dbReference>
<evidence type="ECO:0000259" key="4">
    <source>
        <dbReference type="Pfam" id="PF06094"/>
    </source>
</evidence>
<evidence type="ECO:0000256" key="1">
    <source>
        <dbReference type="ARBA" id="ARBA00008861"/>
    </source>
</evidence>
<dbReference type="Gene3D" id="3.10.490.10">
    <property type="entry name" value="Gamma-glutamyl cyclotransferase-like"/>
    <property type="match status" value="1"/>
</dbReference>
<gene>
    <name evidence="5" type="ORF">B0A52_05852</name>
</gene>
<dbReference type="Pfam" id="PF06094">
    <property type="entry name" value="GGACT"/>
    <property type="match status" value="1"/>
</dbReference>
<evidence type="ECO:0000313" key="6">
    <source>
        <dbReference type="Proteomes" id="UP000288859"/>
    </source>
</evidence>
<dbReference type="Proteomes" id="UP000288859">
    <property type="component" value="Unassembled WGS sequence"/>
</dbReference>
<sequence length="330" mass="36889">MDFLGELENMAANITEADSISNADINMWQNLFDLTYSEAFSALEEYRNDYSRTRIPDELWEAIKAEKLAEGYSREAYEYSLTQCRQGGASVGYDDTGLYIVQLAGPISTPVIIRSAASLSQTPVLVEGLGEDGQAQFCEIDGTSKARLLAWIAKNHPGFKPTIVRISKAKKELCAENQAPMLGKDCTMPQHRPDNAEFEPVPAPNQYPVWYFFYGTLADPIVLTRHLGLDKAPDYIKAHVTDGKVQFWGGKYKALVDAPGESVQGCAFLVKTQIEEDALRFYETDKYEVVRCQILTQSGAMHGLTFRFKGNLDELDFGNCRTPTPLHKGW</sequence>
<evidence type="ECO:0000256" key="2">
    <source>
        <dbReference type="ARBA" id="ARBA00022679"/>
    </source>
</evidence>
<reference evidence="5 6" key="1">
    <citation type="submission" date="2017-03" db="EMBL/GenBank/DDBJ databases">
        <title>Genomes of endolithic fungi from Antarctica.</title>
        <authorList>
            <person name="Coleine C."/>
            <person name="Masonjones S."/>
            <person name="Stajich J.E."/>
        </authorList>
    </citation>
    <scope>NUCLEOTIDE SEQUENCE [LARGE SCALE GENOMIC DNA]</scope>
    <source>
        <strain evidence="5 6">CCFEE 6314</strain>
    </source>
</reference>
<keyword evidence="2" id="KW-0808">Transferase</keyword>
<feature type="domain" description="Gamma-glutamylcyclotransferase AIG2-like" evidence="4">
    <location>
        <begin position="211"/>
        <end position="301"/>
    </location>
</feature>
<dbReference type="InterPro" id="IPR045038">
    <property type="entry name" value="AIG2-like"/>
</dbReference>
<accession>A0A438N3N8</accession>
<evidence type="ECO:0000256" key="3">
    <source>
        <dbReference type="ARBA" id="ARBA00030602"/>
    </source>
</evidence>
<dbReference type="EMBL" id="NAJM01000023">
    <property type="protein sequence ID" value="RVX70353.1"/>
    <property type="molecule type" value="Genomic_DNA"/>
</dbReference>